<dbReference type="Pfam" id="PF00571">
    <property type="entry name" value="CBS"/>
    <property type="match status" value="1"/>
</dbReference>
<dbReference type="InterPro" id="IPR000644">
    <property type="entry name" value="CBS_dom"/>
</dbReference>
<dbReference type="EMBL" id="UOFQ01000150">
    <property type="protein sequence ID" value="VAW89717.1"/>
    <property type="molecule type" value="Genomic_DNA"/>
</dbReference>
<gene>
    <name evidence="2" type="ORF">MNBD_GAMMA17-885</name>
</gene>
<evidence type="ECO:0000259" key="1">
    <source>
        <dbReference type="PROSITE" id="PS51371"/>
    </source>
</evidence>
<evidence type="ECO:0000313" key="2">
    <source>
        <dbReference type="EMBL" id="VAW89717.1"/>
    </source>
</evidence>
<proteinExistence type="predicted"/>
<sequence length="198" mass="22158">MPGNYSALPYKTFSPGTTLRRPIQQKEIQVKPDDPARLVMTDFEQTVPITELPTLPLPEANDRMIAYGVRLLFVTKNDDTILGLITANDILGERPIKYVQKYGGSFNEITVNDIMTKRSEIEAISFNDLCNASVGQIIETMKMFNRQHALVIEEVNDSAFVRGLLSTTRIGQQLGIHIEPSNRARTFQELESALMSAA</sequence>
<dbReference type="Gene3D" id="3.10.580.10">
    <property type="entry name" value="CBS-domain"/>
    <property type="match status" value="1"/>
</dbReference>
<dbReference type="AlphaFoldDB" id="A0A3B0ZQV3"/>
<dbReference type="PROSITE" id="PS51371">
    <property type="entry name" value="CBS"/>
    <property type="match status" value="1"/>
</dbReference>
<name>A0A3B0ZQV3_9ZZZZ</name>
<dbReference type="InterPro" id="IPR046342">
    <property type="entry name" value="CBS_dom_sf"/>
</dbReference>
<protein>
    <recommendedName>
        <fullName evidence="1">CBS domain-containing protein</fullName>
    </recommendedName>
</protein>
<accession>A0A3B0ZQV3</accession>
<organism evidence="2">
    <name type="scientific">hydrothermal vent metagenome</name>
    <dbReference type="NCBI Taxonomy" id="652676"/>
    <lineage>
        <taxon>unclassified sequences</taxon>
        <taxon>metagenomes</taxon>
        <taxon>ecological metagenomes</taxon>
    </lineage>
</organism>
<dbReference type="SUPFAM" id="SSF54631">
    <property type="entry name" value="CBS-domain pair"/>
    <property type="match status" value="1"/>
</dbReference>
<feature type="domain" description="CBS" evidence="1">
    <location>
        <begin position="40"/>
        <end position="101"/>
    </location>
</feature>
<reference evidence="2" key="1">
    <citation type="submission" date="2018-06" db="EMBL/GenBank/DDBJ databases">
        <authorList>
            <person name="Zhirakovskaya E."/>
        </authorList>
    </citation>
    <scope>NUCLEOTIDE SEQUENCE</scope>
</reference>